<protein>
    <submittedName>
        <fullName evidence="1">Uncharacterized protein</fullName>
    </submittedName>
</protein>
<dbReference type="AlphaFoldDB" id="A0A388M4C0"/>
<reference evidence="1 2" key="1">
    <citation type="journal article" date="2018" name="Cell">
        <title>The Chara Genome: Secondary Complexity and Implications for Plant Terrestrialization.</title>
        <authorList>
            <person name="Nishiyama T."/>
            <person name="Sakayama H."/>
            <person name="Vries J.D."/>
            <person name="Buschmann H."/>
            <person name="Saint-Marcoux D."/>
            <person name="Ullrich K.K."/>
            <person name="Haas F.B."/>
            <person name="Vanderstraeten L."/>
            <person name="Becker D."/>
            <person name="Lang D."/>
            <person name="Vosolsobe S."/>
            <person name="Rombauts S."/>
            <person name="Wilhelmsson P.K.I."/>
            <person name="Janitza P."/>
            <person name="Kern R."/>
            <person name="Heyl A."/>
            <person name="Rumpler F."/>
            <person name="Villalobos L.I.A.C."/>
            <person name="Clay J.M."/>
            <person name="Skokan R."/>
            <person name="Toyoda A."/>
            <person name="Suzuki Y."/>
            <person name="Kagoshima H."/>
            <person name="Schijlen E."/>
            <person name="Tajeshwar N."/>
            <person name="Catarino B."/>
            <person name="Hetherington A.J."/>
            <person name="Saltykova A."/>
            <person name="Bonnot C."/>
            <person name="Breuninger H."/>
            <person name="Symeonidi A."/>
            <person name="Radhakrishnan G.V."/>
            <person name="Van Nieuwerburgh F."/>
            <person name="Deforce D."/>
            <person name="Chang C."/>
            <person name="Karol K.G."/>
            <person name="Hedrich R."/>
            <person name="Ulvskov P."/>
            <person name="Glockner G."/>
            <person name="Delwiche C.F."/>
            <person name="Petrasek J."/>
            <person name="Van de Peer Y."/>
            <person name="Friml J."/>
            <person name="Beilby M."/>
            <person name="Dolan L."/>
            <person name="Kohara Y."/>
            <person name="Sugano S."/>
            <person name="Fujiyama A."/>
            <person name="Delaux P.-M."/>
            <person name="Quint M."/>
            <person name="TheiBen G."/>
            <person name="Hagemann M."/>
            <person name="Harholt J."/>
            <person name="Dunand C."/>
            <person name="Zachgo S."/>
            <person name="Langdale J."/>
            <person name="Maumus F."/>
            <person name="Straeten D.V.D."/>
            <person name="Gould S.B."/>
            <person name="Rensing S.A."/>
        </authorList>
    </citation>
    <scope>NUCLEOTIDE SEQUENCE [LARGE SCALE GENOMIC DNA]</scope>
    <source>
        <strain evidence="1 2">S276</strain>
    </source>
</reference>
<proteinExistence type="predicted"/>
<dbReference type="EMBL" id="BFEA01000737">
    <property type="protein sequence ID" value="GBG89438.1"/>
    <property type="molecule type" value="Genomic_DNA"/>
</dbReference>
<sequence>MTSKSHACRSSKSVEFVVQVVIPANPDGGCRTDYTDHFNKGMGKTDKFAGEWDDHNPDPGGKPFARRQFADDHNIKDSTKAFQQTHVSLSQYLCELGNDGDDSSMCFDHAAFHDLNHHKGSFGMEEESRGNIGYPSHQHVSGQADSNGIAKGSGLDALLTVLPDFKFADATSDKRAWLGKLQYAVCQFFDREGSEQASDDLKGSSYQMNLGVELESNEEAELRMESSSQWDPSYRRPDTEHPNVIPLALAVRGSHALFVLYPSAPYTLSVSLVASLPRLIHFECSVLLELAFSSPLDAF</sequence>
<evidence type="ECO:0000313" key="2">
    <source>
        <dbReference type="Proteomes" id="UP000265515"/>
    </source>
</evidence>
<evidence type="ECO:0000313" key="1">
    <source>
        <dbReference type="EMBL" id="GBG89438.1"/>
    </source>
</evidence>
<accession>A0A388M4C0</accession>
<comment type="caution">
    <text evidence="1">The sequence shown here is derived from an EMBL/GenBank/DDBJ whole genome shotgun (WGS) entry which is preliminary data.</text>
</comment>
<organism evidence="1 2">
    <name type="scientific">Chara braunii</name>
    <name type="common">Braun's stonewort</name>
    <dbReference type="NCBI Taxonomy" id="69332"/>
    <lineage>
        <taxon>Eukaryota</taxon>
        <taxon>Viridiplantae</taxon>
        <taxon>Streptophyta</taxon>
        <taxon>Charophyceae</taxon>
        <taxon>Charales</taxon>
        <taxon>Characeae</taxon>
        <taxon>Chara</taxon>
    </lineage>
</organism>
<dbReference type="Gramene" id="GBG89438">
    <property type="protein sequence ID" value="GBG89438"/>
    <property type="gene ID" value="CBR_g49229"/>
</dbReference>
<dbReference type="Proteomes" id="UP000265515">
    <property type="component" value="Unassembled WGS sequence"/>
</dbReference>
<gene>
    <name evidence="1" type="ORF">CBR_g49229</name>
</gene>
<name>A0A388M4C0_CHABU</name>
<keyword evidence="2" id="KW-1185">Reference proteome</keyword>